<evidence type="ECO:0000256" key="2">
    <source>
        <dbReference type="ARBA" id="ARBA00022908"/>
    </source>
</evidence>
<dbReference type="PROSITE" id="PS51900">
    <property type="entry name" value="CB"/>
    <property type="match status" value="1"/>
</dbReference>
<dbReference type="PANTHER" id="PTHR30629">
    <property type="entry name" value="PROPHAGE INTEGRASE"/>
    <property type="match status" value="1"/>
</dbReference>
<dbReference type="Gene3D" id="1.10.443.10">
    <property type="entry name" value="Intergrase catalytic core"/>
    <property type="match status" value="1"/>
</dbReference>
<evidence type="ECO:0000259" key="6">
    <source>
        <dbReference type="PROSITE" id="PS51898"/>
    </source>
</evidence>
<dbReference type="AlphaFoldDB" id="A0A8J2V723"/>
<dbReference type="InterPro" id="IPR013762">
    <property type="entry name" value="Integrase-like_cat_sf"/>
</dbReference>
<keyword evidence="9" id="KW-1185">Reference proteome</keyword>
<dbReference type="GO" id="GO:0006310">
    <property type="term" value="P:DNA recombination"/>
    <property type="evidence" value="ECO:0007669"/>
    <property type="project" value="UniProtKB-KW"/>
</dbReference>
<dbReference type="SUPFAM" id="SSF56349">
    <property type="entry name" value="DNA breaking-rejoining enzymes"/>
    <property type="match status" value="1"/>
</dbReference>
<accession>A0A8J2V723</accession>
<gene>
    <name evidence="8" type="ORF">GCM10011342_22430</name>
</gene>
<dbReference type="CDD" id="cd00801">
    <property type="entry name" value="INT_P4_C"/>
    <property type="match status" value="1"/>
</dbReference>
<name>A0A8J2V723_9PROT</name>
<reference evidence="8" key="1">
    <citation type="journal article" date="2014" name="Int. J. Syst. Evol. Microbiol.">
        <title>Complete genome sequence of Corynebacterium casei LMG S-19264T (=DSM 44701T), isolated from a smear-ripened cheese.</title>
        <authorList>
            <consortium name="US DOE Joint Genome Institute (JGI-PGF)"/>
            <person name="Walter F."/>
            <person name="Albersmeier A."/>
            <person name="Kalinowski J."/>
            <person name="Ruckert C."/>
        </authorList>
    </citation>
    <scope>NUCLEOTIDE SEQUENCE</scope>
    <source>
        <strain evidence="8">CGMCC 1.12921</strain>
    </source>
</reference>
<dbReference type="RefSeq" id="WP_188158336.1">
    <property type="nucleotide sequence ID" value="NZ_BMGH01000001.1"/>
</dbReference>
<evidence type="ECO:0000256" key="1">
    <source>
        <dbReference type="ARBA" id="ARBA00008857"/>
    </source>
</evidence>
<dbReference type="InterPro" id="IPR053876">
    <property type="entry name" value="Phage_int_M"/>
</dbReference>
<dbReference type="Gene3D" id="1.10.150.130">
    <property type="match status" value="1"/>
</dbReference>
<dbReference type="Proteomes" id="UP000613582">
    <property type="component" value="Unassembled WGS sequence"/>
</dbReference>
<dbReference type="InterPro" id="IPR038488">
    <property type="entry name" value="Integrase_DNA-bd_sf"/>
</dbReference>
<evidence type="ECO:0000256" key="5">
    <source>
        <dbReference type="PROSITE-ProRule" id="PRU01248"/>
    </source>
</evidence>
<reference evidence="8" key="2">
    <citation type="submission" date="2020-09" db="EMBL/GenBank/DDBJ databases">
        <authorList>
            <person name="Sun Q."/>
            <person name="Zhou Y."/>
        </authorList>
    </citation>
    <scope>NUCLEOTIDE SEQUENCE</scope>
    <source>
        <strain evidence="8">CGMCC 1.12921</strain>
    </source>
</reference>
<keyword evidence="4" id="KW-0233">DNA recombination</keyword>
<dbReference type="InterPro" id="IPR050808">
    <property type="entry name" value="Phage_Integrase"/>
</dbReference>
<dbReference type="InterPro" id="IPR002104">
    <property type="entry name" value="Integrase_catalytic"/>
</dbReference>
<sequence length="409" mass="45917">MPLSDIQIRNLKPESKPYRRSDGGGLFLEVRPVGSKLWRMAYRFDGKQKLLAIGTYPETGLAVARERRLEAKGLLSDGIDPNVHIRAEKARHRALSEDTFANIAAELIAKGEKDGLSQRTLDKKRWVIDLALPDLGKRPITEIDAAEILKVLRKVEAKGNYETARRMRSTIGQVFRYAIATARASNDPTFGLKGALIVPRTSHMAALTDRDGFAGLVKAIWAYDAGTPETRAALKLMAILYPRPGELRQARWAEFDLEAGVWTIPKERMKMRREHVKPLPPQAIEILKELRALKPESDLVFASAWVPGKPISENTLNTALRRMGFTKEECTSHGFRASASSLLNESGKWSPDAIEAELAHIGKDEVRRAYHRSKYWEERVRMADWWASEIESIVNTGANLTCSDTESGY</sequence>
<dbReference type="PANTHER" id="PTHR30629:SF2">
    <property type="entry name" value="PROPHAGE INTEGRASE INTS-RELATED"/>
    <property type="match status" value="1"/>
</dbReference>
<dbReference type="Gene3D" id="3.30.160.390">
    <property type="entry name" value="Integrase, DNA-binding domain"/>
    <property type="match status" value="1"/>
</dbReference>
<dbReference type="GO" id="GO:0003677">
    <property type="term" value="F:DNA binding"/>
    <property type="evidence" value="ECO:0007669"/>
    <property type="project" value="UniProtKB-UniRule"/>
</dbReference>
<evidence type="ECO:0000313" key="8">
    <source>
        <dbReference type="EMBL" id="GGD13149.1"/>
    </source>
</evidence>
<dbReference type="InterPro" id="IPR010998">
    <property type="entry name" value="Integrase_recombinase_N"/>
</dbReference>
<dbReference type="Pfam" id="PF00589">
    <property type="entry name" value="Phage_integrase"/>
    <property type="match status" value="1"/>
</dbReference>
<comment type="caution">
    <text evidence="8">The sequence shown here is derived from an EMBL/GenBank/DDBJ whole genome shotgun (WGS) entry which is preliminary data.</text>
</comment>
<evidence type="ECO:0000313" key="9">
    <source>
        <dbReference type="Proteomes" id="UP000613582"/>
    </source>
</evidence>
<dbReference type="InterPro" id="IPR044068">
    <property type="entry name" value="CB"/>
</dbReference>
<evidence type="ECO:0000256" key="4">
    <source>
        <dbReference type="ARBA" id="ARBA00023172"/>
    </source>
</evidence>
<feature type="domain" description="Core-binding (CB)" evidence="7">
    <location>
        <begin position="98"/>
        <end position="179"/>
    </location>
</feature>
<dbReference type="EMBL" id="BMGH01000001">
    <property type="protein sequence ID" value="GGD13149.1"/>
    <property type="molecule type" value="Genomic_DNA"/>
</dbReference>
<feature type="domain" description="Tyr recombinase" evidence="6">
    <location>
        <begin position="202"/>
        <end position="384"/>
    </location>
</feature>
<dbReference type="PROSITE" id="PS51898">
    <property type="entry name" value="TYR_RECOMBINASE"/>
    <property type="match status" value="1"/>
</dbReference>
<dbReference type="Pfam" id="PF22022">
    <property type="entry name" value="Phage_int_M"/>
    <property type="match status" value="1"/>
</dbReference>
<dbReference type="Pfam" id="PF13356">
    <property type="entry name" value="Arm-DNA-bind_3"/>
    <property type="match status" value="1"/>
</dbReference>
<organism evidence="8 9">
    <name type="scientific">Aquisalinus flavus</name>
    <dbReference type="NCBI Taxonomy" id="1526572"/>
    <lineage>
        <taxon>Bacteria</taxon>
        <taxon>Pseudomonadati</taxon>
        <taxon>Pseudomonadota</taxon>
        <taxon>Alphaproteobacteria</taxon>
        <taxon>Parvularculales</taxon>
        <taxon>Parvularculaceae</taxon>
        <taxon>Aquisalinus</taxon>
    </lineage>
</organism>
<evidence type="ECO:0000256" key="3">
    <source>
        <dbReference type="ARBA" id="ARBA00023125"/>
    </source>
</evidence>
<dbReference type="InterPro" id="IPR025166">
    <property type="entry name" value="Integrase_DNA_bind_dom"/>
</dbReference>
<protein>
    <submittedName>
        <fullName evidence="8">Integrase</fullName>
    </submittedName>
</protein>
<keyword evidence="3 5" id="KW-0238">DNA-binding</keyword>
<dbReference type="GO" id="GO:0015074">
    <property type="term" value="P:DNA integration"/>
    <property type="evidence" value="ECO:0007669"/>
    <property type="project" value="UniProtKB-KW"/>
</dbReference>
<comment type="similarity">
    <text evidence="1">Belongs to the 'phage' integrase family.</text>
</comment>
<proteinExistence type="inferred from homology"/>
<evidence type="ECO:0000259" key="7">
    <source>
        <dbReference type="PROSITE" id="PS51900"/>
    </source>
</evidence>
<dbReference type="InterPro" id="IPR011010">
    <property type="entry name" value="DNA_brk_join_enz"/>
</dbReference>
<keyword evidence="2" id="KW-0229">DNA integration</keyword>